<comment type="caution">
    <text evidence="2">The sequence shown here is derived from an EMBL/GenBank/DDBJ whole genome shotgun (WGS) entry which is preliminary data.</text>
</comment>
<accession>A0A553N9K4</accession>
<evidence type="ECO:0000313" key="2">
    <source>
        <dbReference type="EMBL" id="TRY62065.1"/>
    </source>
</evidence>
<reference evidence="2 3" key="1">
    <citation type="journal article" date="2018" name="Nat. Ecol. Evol.">
        <title>Genomic signatures of mitonuclear coevolution across populations of Tigriopus californicus.</title>
        <authorList>
            <person name="Barreto F.S."/>
            <person name="Watson E.T."/>
            <person name="Lima T.G."/>
            <person name="Willett C.S."/>
            <person name="Edmands S."/>
            <person name="Li W."/>
            <person name="Burton R.S."/>
        </authorList>
    </citation>
    <scope>NUCLEOTIDE SEQUENCE [LARGE SCALE GENOMIC DNA]</scope>
    <source>
        <strain evidence="2 3">San Diego</strain>
    </source>
</reference>
<gene>
    <name evidence="2" type="ORF">TCAL_05727</name>
</gene>
<evidence type="ECO:0000313" key="3">
    <source>
        <dbReference type="Proteomes" id="UP000318571"/>
    </source>
</evidence>
<evidence type="ECO:0000256" key="1">
    <source>
        <dbReference type="SAM" id="MobiDB-lite"/>
    </source>
</evidence>
<dbReference type="AlphaFoldDB" id="A0A553N9K4"/>
<organism evidence="2 3">
    <name type="scientific">Tigriopus californicus</name>
    <name type="common">Marine copepod</name>
    <dbReference type="NCBI Taxonomy" id="6832"/>
    <lineage>
        <taxon>Eukaryota</taxon>
        <taxon>Metazoa</taxon>
        <taxon>Ecdysozoa</taxon>
        <taxon>Arthropoda</taxon>
        <taxon>Crustacea</taxon>
        <taxon>Multicrustacea</taxon>
        <taxon>Hexanauplia</taxon>
        <taxon>Copepoda</taxon>
        <taxon>Harpacticoida</taxon>
        <taxon>Harpacticidae</taxon>
        <taxon>Tigriopus</taxon>
    </lineage>
</organism>
<dbReference type="EMBL" id="VCGU01000459">
    <property type="protein sequence ID" value="TRY62065.1"/>
    <property type="molecule type" value="Genomic_DNA"/>
</dbReference>
<sequence length="245" mass="28493">MASKLPSQSCIKHLQSNPQSIMGNILGFFKDQKTMENIPTDLIDLLQDHNQTTWVPDFRSFLTSLDERTKQHWRASLLDFVLLARSIRALQAKQEQLHFDLYGGEENQSPQKRARSDNKANKKGKKKSKQQKKTAEEEEDHLINEHNRLFEQMERVFLGEESQGPIALSDSVLRSRLAFEVHEEKNRTSLKPIYEDYKKDNIFHLVWQAHNDPLVWTKLEKLCDKYLKQKAQSAISPIAVLLSIL</sequence>
<keyword evidence="3" id="KW-1185">Reference proteome</keyword>
<dbReference type="OrthoDB" id="6358102at2759"/>
<feature type="region of interest" description="Disordered" evidence="1">
    <location>
        <begin position="101"/>
        <end position="143"/>
    </location>
</feature>
<proteinExistence type="predicted"/>
<dbReference type="Proteomes" id="UP000318571">
    <property type="component" value="Chromosome 8"/>
</dbReference>
<name>A0A553N9K4_TIGCA</name>
<protein>
    <submittedName>
        <fullName evidence="2">Uncharacterized protein</fullName>
    </submittedName>
</protein>
<feature type="compositionally biased region" description="Basic residues" evidence="1">
    <location>
        <begin position="121"/>
        <end position="132"/>
    </location>
</feature>